<dbReference type="InterPro" id="IPR003779">
    <property type="entry name" value="CMD-like"/>
</dbReference>
<comment type="caution">
    <text evidence="2">The sequence shown here is derived from an EMBL/GenBank/DDBJ whole genome shotgun (WGS) entry which is preliminary data.</text>
</comment>
<evidence type="ECO:0000313" key="3">
    <source>
        <dbReference type="Proteomes" id="UP001597241"/>
    </source>
</evidence>
<dbReference type="RefSeq" id="WP_386809857.1">
    <property type="nucleotide sequence ID" value="NZ_JBHTMV010000006.1"/>
</dbReference>
<gene>
    <name evidence="2" type="ORF">ACFQ5N_12165</name>
</gene>
<proteinExistence type="predicted"/>
<name>A0ABW3WQC5_9FLAO</name>
<dbReference type="InterPro" id="IPR029032">
    <property type="entry name" value="AhpD-like"/>
</dbReference>
<dbReference type="NCBIfam" id="TIGR01926">
    <property type="entry name" value="peroxid_rel"/>
    <property type="match status" value="1"/>
</dbReference>
<evidence type="ECO:0000313" key="2">
    <source>
        <dbReference type="EMBL" id="MFD1294590.1"/>
    </source>
</evidence>
<dbReference type="Pfam" id="PF02627">
    <property type="entry name" value="CMD"/>
    <property type="match status" value="1"/>
</dbReference>
<organism evidence="2 3">
    <name type="scientific">Lutibacter holmesii</name>
    <dbReference type="NCBI Taxonomy" id="1137985"/>
    <lineage>
        <taxon>Bacteria</taxon>
        <taxon>Pseudomonadati</taxon>
        <taxon>Bacteroidota</taxon>
        <taxon>Flavobacteriia</taxon>
        <taxon>Flavobacteriales</taxon>
        <taxon>Flavobacteriaceae</taxon>
        <taxon>Lutibacter</taxon>
    </lineage>
</organism>
<accession>A0ABW3WQC5</accession>
<reference evidence="3" key="1">
    <citation type="journal article" date="2019" name="Int. J. Syst. Evol. Microbiol.">
        <title>The Global Catalogue of Microorganisms (GCM) 10K type strain sequencing project: providing services to taxonomists for standard genome sequencing and annotation.</title>
        <authorList>
            <consortium name="The Broad Institute Genomics Platform"/>
            <consortium name="The Broad Institute Genome Sequencing Center for Infectious Disease"/>
            <person name="Wu L."/>
            <person name="Ma J."/>
        </authorList>
    </citation>
    <scope>NUCLEOTIDE SEQUENCE [LARGE SCALE GENOMIC DNA]</scope>
    <source>
        <strain evidence="3">CCUG 62221</strain>
    </source>
</reference>
<feature type="domain" description="Carboxymuconolactone decarboxylase-like" evidence="1">
    <location>
        <begin position="43"/>
        <end position="95"/>
    </location>
</feature>
<dbReference type="PANTHER" id="PTHR35446:SF2">
    <property type="entry name" value="CARBOXYMUCONOLACTONE DECARBOXYLASE-LIKE DOMAIN-CONTAINING PROTEIN"/>
    <property type="match status" value="1"/>
</dbReference>
<dbReference type="Proteomes" id="UP001597241">
    <property type="component" value="Unassembled WGS sequence"/>
</dbReference>
<dbReference type="InterPro" id="IPR010195">
    <property type="entry name" value="Uncharacterised_peroxidase-rel"/>
</dbReference>
<dbReference type="Gene3D" id="1.20.1290.10">
    <property type="entry name" value="AhpD-like"/>
    <property type="match status" value="1"/>
</dbReference>
<dbReference type="SUPFAM" id="SSF69118">
    <property type="entry name" value="AhpD-like"/>
    <property type="match status" value="1"/>
</dbReference>
<evidence type="ECO:0000259" key="1">
    <source>
        <dbReference type="Pfam" id="PF02627"/>
    </source>
</evidence>
<dbReference type="PANTHER" id="PTHR35446">
    <property type="entry name" value="SI:CH211-175M2.5"/>
    <property type="match status" value="1"/>
</dbReference>
<keyword evidence="3" id="KW-1185">Reference proteome</keyword>
<protein>
    <submittedName>
        <fullName evidence="2">Carboxymuconolactone decarboxylase family protein</fullName>
    </submittedName>
</protein>
<sequence>MSWIDVIPYNKASGTLKKLYNRVKGPNNNVDNIMLAHSLRPHTMSGHMALYKNVLHNSNNTLPKWFLETIGVYVSILNKCDYCVAHHSKGLKRLLNDNQKFNQIQLNLQSEQFCEIFEYKYEMALNYAKLLTLNPFLVSKNEIDLLLKEGFTSGEVLEINQVTAYFNYANRTVLGLGVTTEGDILGLSPNNSSEENNWNHQ</sequence>
<dbReference type="EMBL" id="JBHTMV010000006">
    <property type="protein sequence ID" value="MFD1294590.1"/>
    <property type="molecule type" value="Genomic_DNA"/>
</dbReference>